<keyword evidence="8" id="KW-1185">Reference proteome</keyword>
<organism evidence="7 8">
    <name type="scientific">Brenthis ino</name>
    <name type="common">lesser marbled fritillary</name>
    <dbReference type="NCBI Taxonomy" id="405034"/>
    <lineage>
        <taxon>Eukaryota</taxon>
        <taxon>Metazoa</taxon>
        <taxon>Ecdysozoa</taxon>
        <taxon>Arthropoda</taxon>
        <taxon>Hexapoda</taxon>
        <taxon>Insecta</taxon>
        <taxon>Pterygota</taxon>
        <taxon>Neoptera</taxon>
        <taxon>Endopterygota</taxon>
        <taxon>Lepidoptera</taxon>
        <taxon>Glossata</taxon>
        <taxon>Ditrysia</taxon>
        <taxon>Papilionoidea</taxon>
        <taxon>Nymphalidae</taxon>
        <taxon>Heliconiinae</taxon>
        <taxon>Argynnini</taxon>
        <taxon>Brenthis</taxon>
    </lineage>
</organism>
<dbReference type="InterPro" id="IPR029052">
    <property type="entry name" value="Metallo-depent_PP-like"/>
</dbReference>
<gene>
    <name evidence="7" type="ORF">BINO364_LOCUS11709</name>
</gene>
<evidence type="ECO:0000256" key="1">
    <source>
        <dbReference type="ARBA" id="ARBA00004141"/>
    </source>
</evidence>
<dbReference type="GO" id="GO:0006506">
    <property type="term" value="P:GPI anchor biosynthetic process"/>
    <property type="evidence" value="ECO:0007669"/>
    <property type="project" value="InterPro"/>
</dbReference>
<dbReference type="GO" id="GO:0016787">
    <property type="term" value="F:hydrolase activity"/>
    <property type="evidence" value="ECO:0007669"/>
    <property type="project" value="InterPro"/>
</dbReference>
<sequence>MYLRRSTTLKYLVAAPLAVAFYCEWLVYVVQPLFWQELVCSQPSKCTKILFIADPQIQGEQAVPPPLSSLFNWDSDRYLRSTFSVAIRHFNPDALVYLGDLMDEGSISTMAEFHGYVKRLANIFNVYYPIAQIWLPGDNDIGGENEPIRHDKVVEFNNVFNQQSVISFKNITFYKINSVMYKVPTGPDDPDLNVKIGVSHYPVASKGFFGRQVNKAIHADIYFCGHEHLSKYVRQKKNFESKETFSLKSNDPVLNIQLDDDWLYEIFVPTCSYRMGTSKIGYGAAVVENQNVKYTVFWSSQRFPHLFAYLFILIIILFYICVFGCVRLLSRQIVAKSDDILPLLHRS</sequence>
<evidence type="ECO:0000313" key="7">
    <source>
        <dbReference type="EMBL" id="CAH0726224.1"/>
    </source>
</evidence>
<protein>
    <recommendedName>
        <fullName evidence="6">Calcineurin-like phosphoesterase domain-containing protein</fullName>
    </recommendedName>
</protein>
<keyword evidence="4 5" id="KW-0472">Membrane</keyword>
<dbReference type="EMBL" id="OV170225">
    <property type="protein sequence ID" value="CAH0726224.1"/>
    <property type="molecule type" value="Genomic_DNA"/>
</dbReference>
<feature type="transmembrane region" description="Helical" evidence="5">
    <location>
        <begin position="306"/>
        <end position="329"/>
    </location>
</feature>
<dbReference type="AlphaFoldDB" id="A0A8J9YD12"/>
<evidence type="ECO:0000259" key="6">
    <source>
        <dbReference type="Pfam" id="PF00149"/>
    </source>
</evidence>
<dbReference type="GO" id="GO:0005783">
    <property type="term" value="C:endoplasmic reticulum"/>
    <property type="evidence" value="ECO:0007669"/>
    <property type="project" value="TreeGrafter"/>
</dbReference>
<evidence type="ECO:0000256" key="2">
    <source>
        <dbReference type="ARBA" id="ARBA00022692"/>
    </source>
</evidence>
<accession>A0A8J9YD12</accession>
<evidence type="ECO:0000256" key="5">
    <source>
        <dbReference type="SAM" id="Phobius"/>
    </source>
</evidence>
<dbReference type="InterPro" id="IPR033308">
    <property type="entry name" value="PGAP5/Cdc1/Ted1"/>
</dbReference>
<dbReference type="PANTHER" id="PTHR13315">
    <property type="entry name" value="METALLO PHOSPHOESTERASE RELATED"/>
    <property type="match status" value="1"/>
</dbReference>
<evidence type="ECO:0000256" key="4">
    <source>
        <dbReference type="ARBA" id="ARBA00023136"/>
    </source>
</evidence>
<feature type="non-terminal residue" evidence="7">
    <location>
        <position position="347"/>
    </location>
</feature>
<dbReference type="InterPro" id="IPR004843">
    <property type="entry name" value="Calcineurin-like_PHP"/>
</dbReference>
<feature type="transmembrane region" description="Helical" evidence="5">
    <location>
        <begin position="12"/>
        <end position="35"/>
    </location>
</feature>
<evidence type="ECO:0000313" key="8">
    <source>
        <dbReference type="Proteomes" id="UP000838878"/>
    </source>
</evidence>
<proteinExistence type="predicted"/>
<dbReference type="Proteomes" id="UP000838878">
    <property type="component" value="Chromosome 5"/>
</dbReference>
<dbReference type="OrthoDB" id="5977743at2759"/>
<keyword evidence="2 5" id="KW-0812">Transmembrane</keyword>
<reference evidence="7" key="1">
    <citation type="submission" date="2021-12" db="EMBL/GenBank/DDBJ databases">
        <authorList>
            <person name="Martin H S."/>
        </authorList>
    </citation>
    <scope>NUCLEOTIDE SEQUENCE</scope>
</reference>
<keyword evidence="3 5" id="KW-1133">Transmembrane helix</keyword>
<name>A0A8J9YD12_9NEOP</name>
<dbReference type="SUPFAM" id="SSF56300">
    <property type="entry name" value="Metallo-dependent phosphatases"/>
    <property type="match status" value="1"/>
</dbReference>
<dbReference type="Gene3D" id="3.60.21.10">
    <property type="match status" value="1"/>
</dbReference>
<dbReference type="GO" id="GO:0016020">
    <property type="term" value="C:membrane"/>
    <property type="evidence" value="ECO:0007669"/>
    <property type="project" value="UniProtKB-SubCell"/>
</dbReference>
<dbReference type="PANTHER" id="PTHR13315:SF4">
    <property type="entry name" value="METALLOPHOSPHOESTERASE, ISOFORM E"/>
    <property type="match status" value="1"/>
</dbReference>
<dbReference type="Pfam" id="PF00149">
    <property type="entry name" value="Metallophos"/>
    <property type="match status" value="1"/>
</dbReference>
<comment type="subcellular location">
    <subcellularLocation>
        <location evidence="1">Membrane</location>
        <topology evidence="1">Multi-pass membrane protein</topology>
    </subcellularLocation>
</comment>
<feature type="domain" description="Calcineurin-like phosphoesterase" evidence="6">
    <location>
        <begin position="48"/>
        <end position="228"/>
    </location>
</feature>
<evidence type="ECO:0000256" key="3">
    <source>
        <dbReference type="ARBA" id="ARBA00022989"/>
    </source>
</evidence>